<sequence length="743" mass="82611">MADHDPQSDPDSDSPAPTLYTPANLPPIMASYNTEGWGSRMIFRLTLRAPFLPVHIAPGTRYELHLGLCNEMSLFLRNVMEGKGVGVKIEAWPKDSEAEVKLEDVDGYVCGYEGLRWPGFNGGGRGGCVFSAQRTSKSQGEEEDDKDFYIKVSAVRSPQMEAHGVQDAELMIVPLVAGPFRLTPKPVPEDSYEIVHTQRILQFPDGTEGGALVRESPESGIVGKIWDSSFFTAAAAWREFTNWLNHASTEGPKRKFRVLDLSCGTGAVGVWMAAAAAKAGLAHFLEVVLTDLEEGLATIEENVELNRSGNGVKMSVQELFWGKKEDVERVGDVSLVLACDLVYEAEFFAPLLETLDWLCIPNKTVILLGYKQRGLTIEERTSMWNQFQERFTMRREEHVMTAGIGGFGDIDSEDVGCEIYRITSPNRIEEIGSGMVNVNDHEDGEREGHPNGKDWTAPEESHSNLRSIHPIPNSVGLADSGFSKATKVTSTTATKPMTYGDTMLHGMRKVLRILKETHVPTDEDIAKWDMEADDAMWMEVDQDALKKLLLSSGTATQIRIKTSLPPSLDQHLHPQPTSSPSTYVTHKRPVKALQLLAFPRHARNLTGSRLLRNHVSFLRDTLHPHPHQKALTPGLRGRGPYPNHISFRYSQSTTCYRRFACNADDRVYTFAHSSEWKGGEMYFTIRDGDPLEVWRNPDPETKFFRLGGFLCGFGCLGVFGGVESVGEVLVLCLALDMIITHTE</sequence>
<proteinExistence type="predicted"/>
<dbReference type="Proteomes" id="UP000033140">
    <property type="component" value="Unassembled WGS sequence"/>
</dbReference>
<dbReference type="InterPro" id="IPR029063">
    <property type="entry name" value="SAM-dependent_MTases_sf"/>
</dbReference>
<feature type="region of interest" description="Disordered" evidence="1">
    <location>
        <begin position="1"/>
        <end position="22"/>
    </location>
</feature>
<comment type="caution">
    <text evidence="2">The sequence shown here is derived from an EMBL/GenBank/DDBJ whole genome shotgun (WGS) entry which is preliminary data.</text>
</comment>
<dbReference type="EMBL" id="BACD03000026">
    <property type="protein sequence ID" value="GAO49804.1"/>
    <property type="molecule type" value="Genomic_DNA"/>
</dbReference>
<reference evidence="2 3" key="3">
    <citation type="journal article" date="2015" name="Genome Announc.">
        <title>Draft Genome Sequence of the Archiascomycetous Yeast Saitoella complicata.</title>
        <authorList>
            <person name="Yamauchi K."/>
            <person name="Kondo S."/>
            <person name="Hamamoto M."/>
            <person name="Takahashi Y."/>
            <person name="Ogura Y."/>
            <person name="Hayashi T."/>
            <person name="Nishida H."/>
        </authorList>
    </citation>
    <scope>NUCLEOTIDE SEQUENCE [LARGE SCALE GENOMIC DNA]</scope>
    <source>
        <strain evidence="2 3">NRRL Y-17804</strain>
    </source>
</reference>
<dbReference type="Pfam" id="PF10294">
    <property type="entry name" value="Methyltransf_16"/>
    <property type="match status" value="1"/>
</dbReference>
<dbReference type="STRING" id="698492.A0A0E9NIY0"/>
<dbReference type="GO" id="GO:0005829">
    <property type="term" value="C:cytosol"/>
    <property type="evidence" value="ECO:0007669"/>
    <property type="project" value="TreeGrafter"/>
</dbReference>
<accession>A0A0E9NIY0</accession>
<dbReference type="SUPFAM" id="SSF53335">
    <property type="entry name" value="S-adenosyl-L-methionine-dependent methyltransferases"/>
    <property type="match status" value="1"/>
</dbReference>
<feature type="compositionally biased region" description="Basic and acidic residues" evidence="1">
    <location>
        <begin position="439"/>
        <end position="452"/>
    </location>
</feature>
<dbReference type="Gene3D" id="3.40.50.150">
    <property type="entry name" value="Vaccinia Virus protein VP39"/>
    <property type="match status" value="1"/>
</dbReference>
<feature type="region of interest" description="Disordered" evidence="1">
    <location>
        <begin position="439"/>
        <end position="460"/>
    </location>
</feature>
<dbReference type="GO" id="GO:0008757">
    <property type="term" value="F:S-adenosylmethionine-dependent methyltransferase activity"/>
    <property type="evidence" value="ECO:0007669"/>
    <property type="project" value="UniProtKB-ARBA"/>
</dbReference>
<dbReference type="PANTHER" id="PTHR14614">
    <property type="entry name" value="HEPATOCELLULAR CARCINOMA-ASSOCIATED ANTIGEN"/>
    <property type="match status" value="1"/>
</dbReference>
<name>A0A0E9NIY0_SAICN</name>
<evidence type="ECO:0000256" key="1">
    <source>
        <dbReference type="SAM" id="MobiDB-lite"/>
    </source>
</evidence>
<keyword evidence="3" id="KW-1185">Reference proteome</keyword>
<protein>
    <recommendedName>
        <fullName evidence="4">SAM domain-containing protein</fullName>
    </recommendedName>
</protein>
<evidence type="ECO:0000313" key="2">
    <source>
        <dbReference type="EMBL" id="GAO49804.1"/>
    </source>
</evidence>
<dbReference type="PANTHER" id="PTHR14614:SF161">
    <property type="match status" value="1"/>
</dbReference>
<evidence type="ECO:0008006" key="4">
    <source>
        <dbReference type="Google" id="ProtNLM"/>
    </source>
</evidence>
<gene>
    <name evidence="2" type="ORF">G7K_3944-t1</name>
</gene>
<reference evidence="2 3" key="2">
    <citation type="journal article" date="2014" name="J. Gen. Appl. Microbiol.">
        <title>The early diverging ascomycetous budding yeast Saitoella complicata has three histone deacetylases belonging to the Clr6, Hos2, and Rpd3 lineages.</title>
        <authorList>
            <person name="Nishida H."/>
            <person name="Matsumoto T."/>
            <person name="Kondo S."/>
            <person name="Hamamoto M."/>
            <person name="Yoshikawa H."/>
        </authorList>
    </citation>
    <scope>NUCLEOTIDE SEQUENCE [LARGE SCALE GENOMIC DNA]</scope>
    <source>
        <strain evidence="2 3">NRRL Y-17804</strain>
    </source>
</reference>
<evidence type="ECO:0000313" key="3">
    <source>
        <dbReference type="Proteomes" id="UP000033140"/>
    </source>
</evidence>
<dbReference type="InterPro" id="IPR019410">
    <property type="entry name" value="Methyltransf_16"/>
</dbReference>
<reference evidence="2 3" key="1">
    <citation type="journal article" date="2011" name="J. Gen. Appl. Microbiol.">
        <title>Draft genome sequencing of the enigmatic yeast Saitoella complicata.</title>
        <authorList>
            <person name="Nishida H."/>
            <person name="Hamamoto M."/>
            <person name="Sugiyama J."/>
        </authorList>
    </citation>
    <scope>NUCLEOTIDE SEQUENCE [LARGE SCALE GENOMIC DNA]</scope>
    <source>
        <strain evidence="2 3">NRRL Y-17804</strain>
    </source>
</reference>
<organism evidence="2 3">
    <name type="scientific">Saitoella complicata (strain BCRC 22490 / CBS 7301 / JCM 7358 / NBRC 10748 / NRRL Y-17804)</name>
    <dbReference type="NCBI Taxonomy" id="698492"/>
    <lineage>
        <taxon>Eukaryota</taxon>
        <taxon>Fungi</taxon>
        <taxon>Dikarya</taxon>
        <taxon>Ascomycota</taxon>
        <taxon>Taphrinomycotina</taxon>
        <taxon>Taphrinomycotina incertae sedis</taxon>
        <taxon>Saitoella</taxon>
    </lineage>
</organism>
<dbReference type="GO" id="GO:0032991">
    <property type="term" value="C:protein-containing complex"/>
    <property type="evidence" value="ECO:0007669"/>
    <property type="project" value="TreeGrafter"/>
</dbReference>
<dbReference type="AlphaFoldDB" id="A0A0E9NIY0"/>